<accession>A0A918MHV7</accession>
<dbReference type="SUPFAM" id="SSF55729">
    <property type="entry name" value="Acyl-CoA N-acyltransferases (Nat)"/>
    <property type="match status" value="1"/>
</dbReference>
<name>A0A918MHV7_9RHOB</name>
<dbReference type="Pfam" id="PF00583">
    <property type="entry name" value="Acetyltransf_1"/>
    <property type="match status" value="1"/>
</dbReference>
<dbReference type="InterPro" id="IPR000182">
    <property type="entry name" value="GNAT_dom"/>
</dbReference>
<evidence type="ECO:0000259" key="3">
    <source>
        <dbReference type="PROSITE" id="PS51186"/>
    </source>
</evidence>
<keyword evidence="2" id="KW-0012">Acyltransferase</keyword>
<dbReference type="GO" id="GO:0016747">
    <property type="term" value="F:acyltransferase activity, transferring groups other than amino-acyl groups"/>
    <property type="evidence" value="ECO:0007669"/>
    <property type="project" value="InterPro"/>
</dbReference>
<evidence type="ECO:0000313" key="5">
    <source>
        <dbReference type="Proteomes" id="UP000628984"/>
    </source>
</evidence>
<dbReference type="PROSITE" id="PS51186">
    <property type="entry name" value="GNAT"/>
    <property type="match status" value="1"/>
</dbReference>
<gene>
    <name evidence="4" type="ORF">GCM10011452_06830</name>
</gene>
<protein>
    <submittedName>
        <fullName evidence="4">N-acetyltransferase</fullName>
    </submittedName>
</protein>
<evidence type="ECO:0000256" key="2">
    <source>
        <dbReference type="ARBA" id="ARBA00023315"/>
    </source>
</evidence>
<organism evidence="4 5">
    <name type="scientific">Gemmobacter lanyuensis</name>
    <dbReference type="NCBI Taxonomy" id="1054497"/>
    <lineage>
        <taxon>Bacteria</taxon>
        <taxon>Pseudomonadati</taxon>
        <taxon>Pseudomonadota</taxon>
        <taxon>Alphaproteobacteria</taxon>
        <taxon>Rhodobacterales</taxon>
        <taxon>Paracoccaceae</taxon>
        <taxon>Gemmobacter</taxon>
    </lineage>
</organism>
<dbReference type="Gene3D" id="3.40.630.30">
    <property type="match status" value="1"/>
</dbReference>
<dbReference type="InterPro" id="IPR016181">
    <property type="entry name" value="Acyl_CoA_acyltransferase"/>
</dbReference>
<reference evidence="4" key="1">
    <citation type="journal article" date="2014" name="Int. J. Syst. Evol. Microbiol.">
        <title>Complete genome sequence of Corynebacterium casei LMG S-19264T (=DSM 44701T), isolated from a smear-ripened cheese.</title>
        <authorList>
            <consortium name="US DOE Joint Genome Institute (JGI-PGF)"/>
            <person name="Walter F."/>
            <person name="Albersmeier A."/>
            <person name="Kalinowski J."/>
            <person name="Ruckert C."/>
        </authorList>
    </citation>
    <scope>NUCLEOTIDE SEQUENCE</scope>
    <source>
        <strain evidence="4">KCTC 23714</strain>
    </source>
</reference>
<feature type="domain" description="N-acetyltransferase" evidence="3">
    <location>
        <begin position="4"/>
        <end position="148"/>
    </location>
</feature>
<keyword evidence="1" id="KW-0808">Transferase</keyword>
<dbReference type="PANTHER" id="PTHR43877">
    <property type="entry name" value="AMINOALKYLPHOSPHONATE N-ACETYLTRANSFERASE-RELATED-RELATED"/>
    <property type="match status" value="1"/>
</dbReference>
<dbReference type="EMBL" id="BMYQ01000001">
    <property type="protein sequence ID" value="GGW22775.1"/>
    <property type="molecule type" value="Genomic_DNA"/>
</dbReference>
<evidence type="ECO:0000256" key="1">
    <source>
        <dbReference type="ARBA" id="ARBA00022679"/>
    </source>
</evidence>
<dbReference type="RefSeq" id="WP_189632388.1">
    <property type="nucleotide sequence ID" value="NZ_BMYQ01000001.1"/>
</dbReference>
<sequence>MTGLTIRSAEPGDEAAWRRLWADYLAFYEVTLAPEVTNRTWARLMDPTAPLQGRFALEGDRLVGFALHHAHCSTWVEGEDCYLEDLFVAEAGRGKGIGRALIDDLIALARSKGWHRLYWHTDEDNSRARALYDSYTPYDGHVRYRLTL</sequence>
<dbReference type="AlphaFoldDB" id="A0A918MHV7"/>
<dbReference type="InterPro" id="IPR050832">
    <property type="entry name" value="Bact_Acetyltransf"/>
</dbReference>
<dbReference type="Proteomes" id="UP000628984">
    <property type="component" value="Unassembled WGS sequence"/>
</dbReference>
<reference evidence="4" key="2">
    <citation type="submission" date="2020-09" db="EMBL/GenBank/DDBJ databases">
        <authorList>
            <person name="Sun Q."/>
            <person name="Kim S."/>
        </authorList>
    </citation>
    <scope>NUCLEOTIDE SEQUENCE</scope>
    <source>
        <strain evidence="4">KCTC 23714</strain>
    </source>
</reference>
<evidence type="ECO:0000313" key="4">
    <source>
        <dbReference type="EMBL" id="GGW22775.1"/>
    </source>
</evidence>
<dbReference type="CDD" id="cd04301">
    <property type="entry name" value="NAT_SF"/>
    <property type="match status" value="1"/>
</dbReference>
<comment type="caution">
    <text evidence="4">The sequence shown here is derived from an EMBL/GenBank/DDBJ whole genome shotgun (WGS) entry which is preliminary data.</text>
</comment>
<proteinExistence type="predicted"/>
<keyword evidence="5" id="KW-1185">Reference proteome</keyword>